<dbReference type="RefSeq" id="WP_264325071.1">
    <property type="nucleotide sequence ID" value="NZ_JADEXQ010000032.1"/>
</dbReference>
<dbReference type="Proteomes" id="UP000625316">
    <property type="component" value="Unassembled WGS sequence"/>
</dbReference>
<dbReference type="InterPro" id="IPR008307">
    <property type="entry name" value="UCP018957"/>
</dbReference>
<organism evidence="1 2">
    <name type="scientific">Romeriopsis navalis LEGE 11480</name>
    <dbReference type="NCBI Taxonomy" id="2777977"/>
    <lineage>
        <taxon>Bacteria</taxon>
        <taxon>Bacillati</taxon>
        <taxon>Cyanobacteriota</taxon>
        <taxon>Cyanophyceae</taxon>
        <taxon>Leptolyngbyales</taxon>
        <taxon>Leptolyngbyaceae</taxon>
        <taxon>Romeriopsis</taxon>
        <taxon>Romeriopsis navalis</taxon>
    </lineage>
</organism>
<dbReference type="AlphaFoldDB" id="A0A928VPN9"/>
<dbReference type="InterPro" id="IPR014923">
    <property type="entry name" value="DUF1802"/>
</dbReference>
<reference evidence="1" key="1">
    <citation type="submission" date="2020-10" db="EMBL/GenBank/DDBJ databases">
        <authorList>
            <person name="Castelo-Branco R."/>
            <person name="Eusebio N."/>
            <person name="Adriana R."/>
            <person name="Vieira A."/>
            <person name="Brugerolle De Fraissinette N."/>
            <person name="Rezende De Castro R."/>
            <person name="Schneider M.P."/>
            <person name="Vasconcelos V."/>
            <person name="Leao P.N."/>
        </authorList>
    </citation>
    <scope>NUCLEOTIDE SEQUENCE</scope>
    <source>
        <strain evidence="1">LEGE 11480</strain>
    </source>
</reference>
<dbReference type="EMBL" id="JADEXQ010000032">
    <property type="protein sequence ID" value="MBE9030247.1"/>
    <property type="molecule type" value="Genomic_DNA"/>
</dbReference>
<sequence>MLKQALKEWDVAVNALTAGETILLMRKGGIREARGQFDVAVKSVLLYPTYEHQKSALLKPAYAHQVQPVASGWHPTQVTLRSFAQITDIFYLTAAATVDALQAFHVWNHDFVHERLHWQPQRPLSIICLRVFALPEPQIIPYHAKYGGCRSWIELNQSVDIADATAVISDVEYAARVAQIRAICQS</sequence>
<gene>
    <name evidence="1" type="ORF">IQ266_10945</name>
</gene>
<evidence type="ECO:0000313" key="2">
    <source>
        <dbReference type="Proteomes" id="UP000625316"/>
    </source>
</evidence>
<accession>A0A928VPN9</accession>
<dbReference type="PIRSF" id="PIRSF018957">
    <property type="entry name" value="UCP018957"/>
    <property type="match status" value="1"/>
</dbReference>
<protein>
    <submittedName>
        <fullName evidence="1">DUF1802 family protein</fullName>
    </submittedName>
</protein>
<name>A0A928VPN9_9CYAN</name>
<keyword evidence="2" id="KW-1185">Reference proteome</keyword>
<comment type="caution">
    <text evidence="1">The sequence shown here is derived from an EMBL/GenBank/DDBJ whole genome shotgun (WGS) entry which is preliminary data.</text>
</comment>
<dbReference type="Pfam" id="PF08819">
    <property type="entry name" value="DUF1802"/>
    <property type="match status" value="1"/>
</dbReference>
<proteinExistence type="predicted"/>
<evidence type="ECO:0000313" key="1">
    <source>
        <dbReference type="EMBL" id="MBE9030247.1"/>
    </source>
</evidence>